<gene>
    <name evidence="2" type="ORF">PSTT_06489</name>
</gene>
<dbReference type="VEuPathDB" id="FungiDB:PSHT_02412"/>
<name>A0A2S4VK80_9BASI</name>
<protein>
    <submittedName>
        <fullName evidence="2">Uncharacterized protein</fullName>
    </submittedName>
</protein>
<feature type="compositionally biased region" description="Polar residues" evidence="1">
    <location>
        <begin position="212"/>
        <end position="240"/>
    </location>
</feature>
<feature type="compositionally biased region" description="Basic residues" evidence="1">
    <location>
        <begin position="42"/>
        <end position="55"/>
    </location>
</feature>
<feature type="compositionally biased region" description="Polar residues" evidence="1">
    <location>
        <begin position="22"/>
        <end position="38"/>
    </location>
</feature>
<evidence type="ECO:0000313" key="3">
    <source>
        <dbReference type="Proteomes" id="UP000239156"/>
    </source>
</evidence>
<evidence type="ECO:0000256" key="1">
    <source>
        <dbReference type="SAM" id="MobiDB-lite"/>
    </source>
</evidence>
<comment type="caution">
    <text evidence="2">The sequence shown here is derived from an EMBL/GenBank/DDBJ whole genome shotgun (WGS) entry which is preliminary data.</text>
</comment>
<feature type="compositionally biased region" description="Polar residues" evidence="1">
    <location>
        <begin position="272"/>
        <end position="295"/>
    </location>
</feature>
<dbReference type="VEuPathDB" id="FungiDB:PSTT_06489"/>
<sequence length="520" mass="57555">MSSYWPSTLPSSDMSKKKNQDRTNQNSSSATAAKPTTPSKSQAKKIRRKIRRQHARSIAAQALEEETFDMKPDDDEWLAVHWSSNGAHITSQVTSSSLPYLDDVAKVVSQLQKRGISLTKSQLKARFTRICRETLQFSTLYNKLKDTNVTRLDADLVEAAKQDYNHQTGKPFLFEQPGTEGTQSTSASSKKIFSETIITTSSESKQQPPPASKSTTPRRSSHRIASTTDKQSSISRSQPSRDTDEPDLPPIVSESEYQPSSDYHLSDPGSPNRKSSSQPRHTVIKPTTPSAVTQRTRSKTHNPVKSIPSSVPEKPRSKPCRPSPELVGGMISNAHAEPPCGAARLSSDSVSVLSASHSASRSRPSCAQAPSATRAESPPMANQAAPTATDFRIQNQLVDIKPSSRKRAFEEVEHPHSEPTNLKKLEAETEYERIQLDIMDKDLDACTDPYQKEFFLYKKRKILSGLKAKEESLNSVGLNHDLLVHPSPTVVTKIQDLNLLFKLSKVLSLLVSYKSIIQKN</sequence>
<feature type="region of interest" description="Disordered" evidence="1">
    <location>
        <begin position="354"/>
        <end position="390"/>
    </location>
</feature>
<evidence type="ECO:0000313" key="2">
    <source>
        <dbReference type="EMBL" id="POW09899.1"/>
    </source>
</evidence>
<reference evidence="2" key="1">
    <citation type="submission" date="2017-12" db="EMBL/GenBank/DDBJ databases">
        <title>Gene loss provides genomic basis for host adaptation in cereal stripe rust fungi.</title>
        <authorList>
            <person name="Xia C."/>
        </authorList>
    </citation>
    <scope>NUCLEOTIDE SEQUENCE [LARGE SCALE GENOMIC DNA]</scope>
    <source>
        <strain evidence="2">93-210</strain>
    </source>
</reference>
<dbReference type="EMBL" id="PKSL01000051">
    <property type="protein sequence ID" value="POW09899.1"/>
    <property type="molecule type" value="Genomic_DNA"/>
</dbReference>
<keyword evidence="3" id="KW-1185">Reference proteome</keyword>
<feature type="region of interest" description="Disordered" evidence="1">
    <location>
        <begin position="1"/>
        <end position="55"/>
    </location>
</feature>
<dbReference type="Proteomes" id="UP000239156">
    <property type="component" value="Unassembled WGS sequence"/>
</dbReference>
<feature type="compositionally biased region" description="Polar residues" evidence="1">
    <location>
        <begin position="1"/>
        <end position="13"/>
    </location>
</feature>
<feature type="compositionally biased region" description="Low complexity" evidence="1">
    <location>
        <begin position="354"/>
        <end position="367"/>
    </location>
</feature>
<feature type="compositionally biased region" description="Low complexity" evidence="1">
    <location>
        <begin position="188"/>
        <end position="205"/>
    </location>
</feature>
<dbReference type="AlphaFoldDB" id="A0A2S4VK80"/>
<organism evidence="2 3">
    <name type="scientific">Puccinia striiformis</name>
    <dbReference type="NCBI Taxonomy" id="27350"/>
    <lineage>
        <taxon>Eukaryota</taxon>
        <taxon>Fungi</taxon>
        <taxon>Dikarya</taxon>
        <taxon>Basidiomycota</taxon>
        <taxon>Pucciniomycotina</taxon>
        <taxon>Pucciniomycetes</taxon>
        <taxon>Pucciniales</taxon>
        <taxon>Pucciniaceae</taxon>
        <taxon>Puccinia</taxon>
    </lineage>
</organism>
<feature type="region of interest" description="Disordered" evidence="1">
    <location>
        <begin position="168"/>
        <end position="333"/>
    </location>
</feature>
<proteinExistence type="predicted"/>
<accession>A0A2S4VK80</accession>